<dbReference type="GO" id="GO:0016787">
    <property type="term" value="F:hydrolase activity"/>
    <property type="evidence" value="ECO:0007669"/>
    <property type="project" value="UniProtKB-UniRule"/>
</dbReference>
<evidence type="ECO:0000259" key="3">
    <source>
        <dbReference type="Pfam" id="PF12850"/>
    </source>
</evidence>
<feature type="domain" description="Calcineurin-like phosphoesterase" evidence="3">
    <location>
        <begin position="1"/>
        <end position="161"/>
    </location>
</feature>
<dbReference type="NCBIfam" id="NF006988">
    <property type="entry name" value="PRK09453.1"/>
    <property type="match status" value="1"/>
</dbReference>
<accession>A0A7C3RLE3</accession>
<dbReference type="InterPro" id="IPR053193">
    <property type="entry name" value="MetalloPDE_YfcE-like"/>
</dbReference>
<sequence length="182" mass="20682">MKVLIMSDTHGDTSFWEYINDFLSEANFVIHAGDVLYHGPRNPLPAGYNPSKLAELINNSKPFFISKGNCDADVDQLVIKFPISSPYLLLYVNSLKIFVTHGENRNEDDFFNLAELFDVDLLIFGHIHIPVLKERNKRIILNPGSPALPKTEYKSVAFLDENKVSIIEIISKKEIFSLELTK</sequence>
<evidence type="ECO:0000313" key="4">
    <source>
        <dbReference type="EMBL" id="HFX12837.1"/>
    </source>
</evidence>
<evidence type="ECO:0000256" key="1">
    <source>
        <dbReference type="ARBA" id="ARBA00008950"/>
    </source>
</evidence>
<dbReference type="InterPro" id="IPR000979">
    <property type="entry name" value="Phosphodiesterase_MJ0936/Vps29"/>
</dbReference>
<gene>
    <name evidence="4" type="ORF">ENW00_01560</name>
</gene>
<name>A0A7C3RLE3_DICTH</name>
<comment type="similarity">
    <text evidence="1 2">Belongs to the metallophosphoesterase superfamily. YfcE family.</text>
</comment>
<dbReference type="CDD" id="cd00841">
    <property type="entry name" value="MPP_YfcE"/>
    <property type="match status" value="1"/>
</dbReference>
<dbReference type="InterPro" id="IPR029052">
    <property type="entry name" value="Metallo-depent_PP-like"/>
</dbReference>
<dbReference type="Gene3D" id="3.60.21.10">
    <property type="match status" value="1"/>
</dbReference>
<dbReference type="EC" id="3.1.4.-" evidence="2"/>
<evidence type="ECO:0000256" key="2">
    <source>
        <dbReference type="RuleBase" id="RU362039"/>
    </source>
</evidence>
<comment type="caution">
    <text evidence="4">The sequence shown here is derived from an EMBL/GenBank/DDBJ whole genome shotgun (WGS) entry which is preliminary data.</text>
</comment>
<protein>
    <recommendedName>
        <fullName evidence="2">Phosphoesterase</fullName>
        <ecNumber evidence="2">3.1.4.-</ecNumber>
    </recommendedName>
</protein>
<proteinExistence type="inferred from homology"/>
<dbReference type="InterPro" id="IPR024654">
    <property type="entry name" value="Calcineurin-like_PHP_lpxH"/>
</dbReference>
<reference evidence="4" key="1">
    <citation type="journal article" date="2020" name="mSystems">
        <title>Genome- and Community-Level Interaction Insights into Carbon Utilization and Element Cycling Functions of Hydrothermarchaeota in Hydrothermal Sediment.</title>
        <authorList>
            <person name="Zhou Z."/>
            <person name="Liu Y."/>
            <person name="Xu W."/>
            <person name="Pan J."/>
            <person name="Luo Z.H."/>
            <person name="Li M."/>
        </authorList>
    </citation>
    <scope>NUCLEOTIDE SEQUENCE [LARGE SCALE GENOMIC DNA]</scope>
    <source>
        <strain evidence="4">SpSt-81</strain>
    </source>
</reference>
<dbReference type="PANTHER" id="PTHR43165">
    <property type="entry name" value="METALLOPHOSPHOESTERASE"/>
    <property type="match status" value="1"/>
</dbReference>
<dbReference type="EMBL" id="DTIN01000009">
    <property type="protein sequence ID" value="HFX12837.1"/>
    <property type="molecule type" value="Genomic_DNA"/>
</dbReference>
<dbReference type="Pfam" id="PF12850">
    <property type="entry name" value="Metallophos_2"/>
    <property type="match status" value="1"/>
</dbReference>
<comment type="cofactor">
    <cofactor evidence="2">
        <name>a divalent metal cation</name>
        <dbReference type="ChEBI" id="CHEBI:60240"/>
    </cofactor>
</comment>
<dbReference type="GO" id="GO:0046872">
    <property type="term" value="F:metal ion binding"/>
    <property type="evidence" value="ECO:0007669"/>
    <property type="project" value="UniProtKB-KW"/>
</dbReference>
<keyword evidence="2" id="KW-0479">Metal-binding</keyword>
<dbReference type="PANTHER" id="PTHR43165:SF1">
    <property type="entry name" value="PHOSPHODIESTERASE MJ0936"/>
    <property type="match status" value="1"/>
</dbReference>
<dbReference type="SUPFAM" id="SSF56300">
    <property type="entry name" value="Metallo-dependent phosphatases"/>
    <property type="match status" value="1"/>
</dbReference>
<organism evidence="4">
    <name type="scientific">Dictyoglomus thermophilum</name>
    <dbReference type="NCBI Taxonomy" id="14"/>
    <lineage>
        <taxon>Bacteria</taxon>
        <taxon>Pseudomonadati</taxon>
        <taxon>Dictyoglomota</taxon>
        <taxon>Dictyoglomia</taxon>
        <taxon>Dictyoglomales</taxon>
        <taxon>Dictyoglomaceae</taxon>
        <taxon>Dictyoglomus</taxon>
    </lineage>
</organism>
<dbReference type="NCBIfam" id="TIGR00040">
    <property type="entry name" value="yfcE"/>
    <property type="match status" value="1"/>
</dbReference>
<dbReference type="AlphaFoldDB" id="A0A7C3RLE3"/>
<dbReference type="InterPro" id="IPR041802">
    <property type="entry name" value="MPP_YfcE"/>
</dbReference>